<dbReference type="NCBIfam" id="TIGR00765">
    <property type="entry name" value="yihY_not_rbn"/>
    <property type="match status" value="1"/>
</dbReference>
<gene>
    <name evidence="8" type="ORF">FB557_0773</name>
</gene>
<evidence type="ECO:0000256" key="6">
    <source>
        <dbReference type="SAM" id="MobiDB-lite"/>
    </source>
</evidence>
<organism evidence="8 9">
    <name type="scientific">Marihabitans asiaticum</name>
    <dbReference type="NCBI Taxonomy" id="415218"/>
    <lineage>
        <taxon>Bacteria</taxon>
        <taxon>Bacillati</taxon>
        <taxon>Actinomycetota</taxon>
        <taxon>Actinomycetes</taxon>
        <taxon>Micrococcales</taxon>
        <taxon>Intrasporangiaceae</taxon>
        <taxon>Marihabitans</taxon>
    </lineage>
</organism>
<evidence type="ECO:0000256" key="5">
    <source>
        <dbReference type="ARBA" id="ARBA00023136"/>
    </source>
</evidence>
<feature type="compositionally biased region" description="Basic and acidic residues" evidence="6">
    <location>
        <begin position="16"/>
        <end position="29"/>
    </location>
</feature>
<dbReference type="PANTHER" id="PTHR30213:SF0">
    <property type="entry name" value="UPF0761 MEMBRANE PROTEIN YIHY"/>
    <property type="match status" value="1"/>
</dbReference>
<evidence type="ECO:0000313" key="8">
    <source>
        <dbReference type="EMBL" id="TWD17206.1"/>
    </source>
</evidence>
<keyword evidence="5 7" id="KW-0472">Membrane</keyword>
<feature type="compositionally biased region" description="Low complexity" evidence="6">
    <location>
        <begin position="1"/>
        <end position="14"/>
    </location>
</feature>
<comment type="caution">
    <text evidence="8">The sequence shown here is derived from an EMBL/GenBank/DDBJ whole genome shotgun (WGS) entry which is preliminary data.</text>
</comment>
<feature type="compositionally biased region" description="Basic and acidic residues" evidence="6">
    <location>
        <begin position="325"/>
        <end position="339"/>
    </location>
</feature>
<feature type="region of interest" description="Disordered" evidence="6">
    <location>
        <begin position="312"/>
        <end position="358"/>
    </location>
</feature>
<feature type="transmembrane region" description="Helical" evidence="7">
    <location>
        <begin position="162"/>
        <end position="187"/>
    </location>
</feature>
<dbReference type="InterPro" id="IPR017039">
    <property type="entry name" value="Virul_fac_BrkB"/>
</dbReference>
<accession>A0A560WI07</accession>
<feature type="compositionally biased region" description="Basic residues" evidence="6">
    <location>
        <begin position="340"/>
        <end position="358"/>
    </location>
</feature>
<evidence type="ECO:0000313" key="9">
    <source>
        <dbReference type="Proteomes" id="UP000315628"/>
    </source>
</evidence>
<evidence type="ECO:0000256" key="4">
    <source>
        <dbReference type="ARBA" id="ARBA00022989"/>
    </source>
</evidence>
<keyword evidence="3 7" id="KW-0812">Transmembrane</keyword>
<dbReference type="PANTHER" id="PTHR30213">
    <property type="entry name" value="INNER MEMBRANE PROTEIN YHJD"/>
    <property type="match status" value="1"/>
</dbReference>
<dbReference type="Pfam" id="PF03631">
    <property type="entry name" value="Virul_fac_BrkB"/>
    <property type="match status" value="1"/>
</dbReference>
<dbReference type="GO" id="GO:0005886">
    <property type="term" value="C:plasma membrane"/>
    <property type="evidence" value="ECO:0007669"/>
    <property type="project" value="UniProtKB-SubCell"/>
</dbReference>
<feature type="transmembrane region" description="Helical" evidence="7">
    <location>
        <begin position="207"/>
        <end position="227"/>
    </location>
</feature>
<feature type="transmembrane region" description="Helical" evidence="7">
    <location>
        <begin position="239"/>
        <end position="262"/>
    </location>
</feature>
<dbReference type="AlphaFoldDB" id="A0A560WI07"/>
<feature type="transmembrane region" description="Helical" evidence="7">
    <location>
        <begin position="274"/>
        <end position="295"/>
    </location>
</feature>
<feature type="region of interest" description="Disordered" evidence="6">
    <location>
        <begin position="1"/>
        <end position="29"/>
    </location>
</feature>
<dbReference type="PIRSF" id="PIRSF035875">
    <property type="entry name" value="RNase_BN"/>
    <property type="match status" value="1"/>
</dbReference>
<sequence length="358" mass="37930">MASESSASTKASTAPHPEDDRKPGTPTELDGRTWKYVLGKAVSEFSRDQCTLLAAALTYYGVLSLFPALLAVVSLLGVFGQGESTTNAILDLINRFGSGSAADQLEGPISNMVNASGAGIGLVVGLLGALWSASGYVTAFGKAMNTIYEVDEGRPIWKLRPQMLLVTAGLVVLAVLLALGLVVSGGVADAIGSVIGLGDTAVMVWGIAKWPVMLLLVVVMVASLYYFTPNVRHPAFRWVTPGAAVAILVAILATVAFGFYVANFSSYNATYGSLAGVIIFLLWLWIINTVLLLGAEVDAEIERGRQLQAGIEAEEEIQLPPRDTAASEKAEEKEEESVAKGRKIRMSARHSGRNGRDD</sequence>
<feature type="transmembrane region" description="Helical" evidence="7">
    <location>
        <begin position="118"/>
        <end position="141"/>
    </location>
</feature>
<protein>
    <submittedName>
        <fullName evidence="8">Membrane protein</fullName>
    </submittedName>
</protein>
<dbReference type="EMBL" id="VIUW01000001">
    <property type="protein sequence ID" value="TWD17206.1"/>
    <property type="molecule type" value="Genomic_DNA"/>
</dbReference>
<feature type="transmembrane region" description="Helical" evidence="7">
    <location>
        <begin position="57"/>
        <end position="79"/>
    </location>
</feature>
<keyword evidence="9" id="KW-1185">Reference proteome</keyword>
<reference evidence="8 9" key="1">
    <citation type="submission" date="2019-06" db="EMBL/GenBank/DDBJ databases">
        <title>Sequencing the genomes of 1000 actinobacteria strains.</title>
        <authorList>
            <person name="Klenk H.-P."/>
        </authorList>
    </citation>
    <scope>NUCLEOTIDE SEQUENCE [LARGE SCALE GENOMIC DNA]</scope>
    <source>
        <strain evidence="8 9">DSM 18935</strain>
    </source>
</reference>
<dbReference type="RefSeq" id="WP_144855652.1">
    <property type="nucleotide sequence ID" value="NZ_BAAAYT010000002.1"/>
</dbReference>
<dbReference type="OrthoDB" id="9781030at2"/>
<dbReference type="Proteomes" id="UP000315628">
    <property type="component" value="Unassembled WGS sequence"/>
</dbReference>
<keyword evidence="2" id="KW-1003">Cell membrane</keyword>
<evidence type="ECO:0000256" key="3">
    <source>
        <dbReference type="ARBA" id="ARBA00022692"/>
    </source>
</evidence>
<evidence type="ECO:0000256" key="2">
    <source>
        <dbReference type="ARBA" id="ARBA00022475"/>
    </source>
</evidence>
<name>A0A560WI07_9MICO</name>
<evidence type="ECO:0000256" key="7">
    <source>
        <dbReference type="SAM" id="Phobius"/>
    </source>
</evidence>
<evidence type="ECO:0000256" key="1">
    <source>
        <dbReference type="ARBA" id="ARBA00004651"/>
    </source>
</evidence>
<keyword evidence="4 7" id="KW-1133">Transmembrane helix</keyword>
<proteinExistence type="predicted"/>
<comment type="subcellular location">
    <subcellularLocation>
        <location evidence="1">Cell membrane</location>
        <topology evidence="1">Multi-pass membrane protein</topology>
    </subcellularLocation>
</comment>